<protein>
    <submittedName>
        <fullName evidence="1">Uncharacterized protein</fullName>
    </submittedName>
</protein>
<proteinExistence type="predicted"/>
<reference evidence="1" key="2">
    <citation type="submission" date="2016-06" db="EMBL/GenBank/DDBJ databases">
        <title>The genome of a short-lived fish provides insights into sex chromosome evolution and the genetic control of aging.</title>
        <authorList>
            <person name="Reichwald K."/>
            <person name="Felder M."/>
            <person name="Petzold A."/>
            <person name="Koch P."/>
            <person name="Groth M."/>
            <person name="Platzer M."/>
        </authorList>
    </citation>
    <scope>NUCLEOTIDE SEQUENCE</scope>
    <source>
        <tissue evidence="1">Brain</tissue>
    </source>
</reference>
<dbReference type="AlphaFoldDB" id="A0A1A8HUX9"/>
<evidence type="ECO:0000313" key="1">
    <source>
        <dbReference type="EMBL" id="SBQ87902.1"/>
    </source>
</evidence>
<gene>
    <name evidence="1" type="primary">Nfu_g_1_001826</name>
</gene>
<feature type="non-terminal residue" evidence="1">
    <location>
        <position position="76"/>
    </location>
</feature>
<organism evidence="1">
    <name type="scientific">Nothobranchius kuhntae</name>
    <name type="common">Beira killifish</name>
    <dbReference type="NCBI Taxonomy" id="321403"/>
    <lineage>
        <taxon>Eukaryota</taxon>
        <taxon>Metazoa</taxon>
        <taxon>Chordata</taxon>
        <taxon>Craniata</taxon>
        <taxon>Vertebrata</taxon>
        <taxon>Euteleostomi</taxon>
        <taxon>Actinopterygii</taxon>
        <taxon>Neopterygii</taxon>
        <taxon>Teleostei</taxon>
        <taxon>Neoteleostei</taxon>
        <taxon>Acanthomorphata</taxon>
        <taxon>Ovalentaria</taxon>
        <taxon>Atherinomorphae</taxon>
        <taxon>Cyprinodontiformes</taxon>
        <taxon>Nothobranchiidae</taxon>
        <taxon>Nothobranchius</taxon>
    </lineage>
</organism>
<feature type="non-terminal residue" evidence="1">
    <location>
        <position position="1"/>
    </location>
</feature>
<dbReference type="EMBL" id="HAED01002057">
    <property type="protein sequence ID" value="SBQ87902.1"/>
    <property type="molecule type" value="Transcribed_RNA"/>
</dbReference>
<accession>A0A1A8HUX9</accession>
<sequence>LLKQNNSEDLHNLIPAQHTGVLGNPAMTTQDFKHTKDTNHQKYWSEGPVAPALDSLTCQCAQGRLYLHRSSSPPAC</sequence>
<name>A0A1A8HUX9_NOTKU</name>
<reference evidence="1" key="1">
    <citation type="submission" date="2016-05" db="EMBL/GenBank/DDBJ databases">
        <authorList>
            <person name="Lavstsen T."/>
            <person name="Jespersen J.S."/>
        </authorList>
    </citation>
    <scope>NUCLEOTIDE SEQUENCE</scope>
    <source>
        <tissue evidence="1">Brain</tissue>
    </source>
</reference>